<evidence type="ECO:0000259" key="1">
    <source>
        <dbReference type="Pfam" id="PF00149"/>
    </source>
</evidence>
<proteinExistence type="predicted"/>
<dbReference type="Gene3D" id="3.60.21.10">
    <property type="match status" value="1"/>
</dbReference>
<dbReference type="EMBL" id="UINC01097095">
    <property type="protein sequence ID" value="SVC54518.1"/>
    <property type="molecule type" value="Genomic_DNA"/>
</dbReference>
<evidence type="ECO:0000313" key="2">
    <source>
        <dbReference type="EMBL" id="SVC54518.1"/>
    </source>
</evidence>
<name>A0A382N1Q7_9ZZZZ</name>
<organism evidence="2">
    <name type="scientific">marine metagenome</name>
    <dbReference type="NCBI Taxonomy" id="408172"/>
    <lineage>
        <taxon>unclassified sequences</taxon>
        <taxon>metagenomes</taxon>
        <taxon>ecological metagenomes</taxon>
    </lineage>
</organism>
<dbReference type="AlphaFoldDB" id="A0A382N1Q7"/>
<sequence length="214" mass="25394">MGDVMDRRKYVSYKTATDFRKRFIDRFTELGINLHIIVGNHDTYYKNTSEVNSMEELVGQDRFKIYTFPDVVEFDGTPILFMPWINSSNYDSSMQALSKSRADLLMGHLEINGFEMHKGQLADGNYDSELFRRFDTVFSGHYHHKSDDGHIFYLGTPYEIMWNDYDDPKGFHIFDTATRELERVVNPYKLFKKIFYDDTDNDYIKHDVDQYKEC</sequence>
<dbReference type="GO" id="GO:0016787">
    <property type="term" value="F:hydrolase activity"/>
    <property type="evidence" value="ECO:0007669"/>
    <property type="project" value="InterPro"/>
</dbReference>
<dbReference type="SUPFAM" id="SSF56300">
    <property type="entry name" value="Metallo-dependent phosphatases"/>
    <property type="match status" value="1"/>
</dbReference>
<gene>
    <name evidence="2" type="ORF">METZ01_LOCUS307372</name>
</gene>
<feature type="domain" description="Calcineurin-like phosphoesterase" evidence="1">
    <location>
        <begin position="2"/>
        <end position="144"/>
    </location>
</feature>
<feature type="non-terminal residue" evidence="2">
    <location>
        <position position="214"/>
    </location>
</feature>
<dbReference type="InterPro" id="IPR004843">
    <property type="entry name" value="Calcineurin-like_PHP"/>
</dbReference>
<protein>
    <recommendedName>
        <fullName evidence="1">Calcineurin-like phosphoesterase domain-containing protein</fullName>
    </recommendedName>
</protein>
<reference evidence="2" key="1">
    <citation type="submission" date="2018-05" db="EMBL/GenBank/DDBJ databases">
        <authorList>
            <person name="Lanie J.A."/>
            <person name="Ng W.-L."/>
            <person name="Kazmierczak K.M."/>
            <person name="Andrzejewski T.M."/>
            <person name="Davidsen T.M."/>
            <person name="Wayne K.J."/>
            <person name="Tettelin H."/>
            <person name="Glass J.I."/>
            <person name="Rusch D."/>
            <person name="Podicherti R."/>
            <person name="Tsui H.-C.T."/>
            <person name="Winkler M.E."/>
        </authorList>
    </citation>
    <scope>NUCLEOTIDE SEQUENCE</scope>
</reference>
<accession>A0A382N1Q7</accession>
<dbReference type="InterPro" id="IPR029052">
    <property type="entry name" value="Metallo-depent_PP-like"/>
</dbReference>
<dbReference type="InterPro" id="IPR050535">
    <property type="entry name" value="DNA_Repair-Maintenance_Comp"/>
</dbReference>
<dbReference type="Pfam" id="PF00149">
    <property type="entry name" value="Metallophos"/>
    <property type="match status" value="1"/>
</dbReference>
<dbReference type="PANTHER" id="PTHR30337">
    <property type="entry name" value="COMPONENT OF ATP-DEPENDENT DSDNA EXONUCLEASE"/>
    <property type="match status" value="1"/>
</dbReference>